<dbReference type="AlphaFoldDB" id="X7F9F7"/>
<evidence type="ECO:0000313" key="3">
    <source>
        <dbReference type="EMBL" id="ETX28746.1"/>
    </source>
</evidence>
<proteinExistence type="predicted"/>
<dbReference type="SMART" id="SM00421">
    <property type="entry name" value="HTH_LUXR"/>
    <property type="match status" value="1"/>
</dbReference>
<dbReference type="OrthoDB" id="9810375at2"/>
<evidence type="ECO:0000256" key="1">
    <source>
        <dbReference type="ARBA" id="ARBA00023125"/>
    </source>
</evidence>
<dbReference type="PRINTS" id="PR00038">
    <property type="entry name" value="HTHLUXR"/>
</dbReference>
<dbReference type="InterPro" id="IPR000792">
    <property type="entry name" value="Tscrpt_reg_LuxR_C"/>
</dbReference>
<accession>X7F9F7</accession>
<dbReference type="SUPFAM" id="SSF46894">
    <property type="entry name" value="C-terminal effector domain of the bipartite response regulators"/>
    <property type="match status" value="1"/>
</dbReference>
<organism evidence="3 4">
    <name type="scientific">Roseivivax isoporae LMG 25204</name>
    <dbReference type="NCBI Taxonomy" id="1449351"/>
    <lineage>
        <taxon>Bacteria</taxon>
        <taxon>Pseudomonadati</taxon>
        <taxon>Pseudomonadota</taxon>
        <taxon>Alphaproteobacteria</taxon>
        <taxon>Rhodobacterales</taxon>
        <taxon>Roseobacteraceae</taxon>
        <taxon>Roseivivax</taxon>
    </lineage>
</organism>
<dbReference type="InterPro" id="IPR039420">
    <property type="entry name" value="WalR-like"/>
</dbReference>
<dbReference type="GO" id="GO:0006355">
    <property type="term" value="P:regulation of DNA-templated transcription"/>
    <property type="evidence" value="ECO:0007669"/>
    <property type="project" value="InterPro"/>
</dbReference>
<evidence type="ECO:0000259" key="2">
    <source>
        <dbReference type="PROSITE" id="PS50043"/>
    </source>
</evidence>
<dbReference type="STRING" id="1449351.RISW2_05450"/>
<dbReference type="InterPro" id="IPR011006">
    <property type="entry name" value="CheY-like_superfamily"/>
</dbReference>
<dbReference type="CDD" id="cd06170">
    <property type="entry name" value="LuxR_C_like"/>
    <property type="match status" value="1"/>
</dbReference>
<protein>
    <recommendedName>
        <fullName evidence="2">HTH luxR-type domain-containing protein</fullName>
    </recommendedName>
</protein>
<dbReference type="GO" id="GO:0003677">
    <property type="term" value="F:DNA binding"/>
    <property type="evidence" value="ECO:0007669"/>
    <property type="project" value="UniProtKB-KW"/>
</dbReference>
<comment type="caution">
    <text evidence="3">The sequence shown here is derived from an EMBL/GenBank/DDBJ whole genome shotgun (WGS) entry which is preliminary data.</text>
</comment>
<dbReference type="Proteomes" id="UP000023430">
    <property type="component" value="Unassembled WGS sequence"/>
</dbReference>
<reference evidence="3 4" key="1">
    <citation type="submission" date="2014-01" db="EMBL/GenBank/DDBJ databases">
        <title>Roseivivax isoporae LMG 25204 Genome Sequencing.</title>
        <authorList>
            <person name="Lai Q."/>
            <person name="Li G."/>
            <person name="Shao Z."/>
        </authorList>
    </citation>
    <scope>NUCLEOTIDE SEQUENCE [LARGE SCALE GENOMIC DNA]</scope>
    <source>
        <strain evidence="3 4">LMG 25204</strain>
    </source>
</reference>
<dbReference type="EMBL" id="JAME01000016">
    <property type="protein sequence ID" value="ETX28746.1"/>
    <property type="molecule type" value="Genomic_DNA"/>
</dbReference>
<dbReference type="PATRIC" id="fig|1449351.3.peg.2410"/>
<dbReference type="eggNOG" id="COG2197">
    <property type="taxonomic scope" value="Bacteria"/>
</dbReference>
<dbReference type="PANTHER" id="PTHR43214">
    <property type="entry name" value="TWO-COMPONENT RESPONSE REGULATOR"/>
    <property type="match status" value="1"/>
</dbReference>
<sequence length="220" mass="24523">MICEHQFEREILARTLEAVFPEAEIRHFGSPAEWEAERSRDAENEIVLYNIGDRCISDNETKSELKKFIQKTGDSRVIVISRNDDYMAVFDAIDCGASSYISSGVGFDELVEAMRLSSSKSVVIPRRSMMALRGAMPAPTPSGPGLERYFTERQLAVAQALKRGAANKTIAYELGLCESTVKVHIRTIMRKLKATNRTQAAFRLNELDNGSTDIDLAPDD</sequence>
<dbReference type="Gene3D" id="3.40.50.2300">
    <property type="match status" value="1"/>
</dbReference>
<evidence type="ECO:0000313" key="4">
    <source>
        <dbReference type="Proteomes" id="UP000023430"/>
    </source>
</evidence>
<feature type="domain" description="HTH luxR-type" evidence="2">
    <location>
        <begin position="143"/>
        <end position="208"/>
    </location>
</feature>
<keyword evidence="1" id="KW-0238">DNA-binding</keyword>
<keyword evidence="4" id="KW-1185">Reference proteome</keyword>
<dbReference type="SUPFAM" id="SSF52172">
    <property type="entry name" value="CheY-like"/>
    <property type="match status" value="1"/>
</dbReference>
<name>X7F9F7_9RHOB</name>
<dbReference type="Pfam" id="PF00196">
    <property type="entry name" value="GerE"/>
    <property type="match status" value="1"/>
</dbReference>
<gene>
    <name evidence="3" type="ORF">RISW2_05450</name>
</gene>
<dbReference type="PROSITE" id="PS50043">
    <property type="entry name" value="HTH_LUXR_2"/>
    <property type="match status" value="1"/>
</dbReference>
<dbReference type="InterPro" id="IPR016032">
    <property type="entry name" value="Sig_transdc_resp-reg_C-effctor"/>
</dbReference>